<dbReference type="CDD" id="cd04301">
    <property type="entry name" value="NAT_SF"/>
    <property type="match status" value="1"/>
</dbReference>
<reference evidence="4" key="1">
    <citation type="submission" date="2019-10" db="EMBL/GenBank/DDBJ databases">
        <authorList>
            <person name="Ross D.E."/>
            <person name="Gulliver D."/>
        </authorList>
    </citation>
    <scope>NUCLEOTIDE SEQUENCE</scope>
    <source>
        <strain evidence="4">DER-2019</strain>
    </source>
</reference>
<keyword evidence="1" id="KW-0808">Transferase</keyword>
<dbReference type="AlphaFoldDB" id="A0A923HQL9"/>
<dbReference type="InterPro" id="IPR016181">
    <property type="entry name" value="Acyl_CoA_acyltransferase"/>
</dbReference>
<evidence type="ECO:0000256" key="2">
    <source>
        <dbReference type="ARBA" id="ARBA00023315"/>
    </source>
</evidence>
<dbReference type="InterPro" id="IPR000182">
    <property type="entry name" value="GNAT_dom"/>
</dbReference>
<evidence type="ECO:0000259" key="3">
    <source>
        <dbReference type="PROSITE" id="PS51186"/>
    </source>
</evidence>
<organism evidence="4 5">
    <name type="scientific">Acetobacterium paludosum</name>
    <dbReference type="NCBI Taxonomy" id="52693"/>
    <lineage>
        <taxon>Bacteria</taxon>
        <taxon>Bacillati</taxon>
        <taxon>Bacillota</taxon>
        <taxon>Clostridia</taxon>
        <taxon>Eubacteriales</taxon>
        <taxon>Eubacteriaceae</taxon>
        <taxon>Acetobacterium</taxon>
    </lineage>
</organism>
<name>A0A923HQL9_9FIRM</name>
<proteinExistence type="predicted"/>
<gene>
    <name evidence="4" type="ORF">GH810_01185</name>
</gene>
<evidence type="ECO:0000313" key="5">
    <source>
        <dbReference type="Proteomes" id="UP000616595"/>
    </source>
</evidence>
<evidence type="ECO:0000313" key="4">
    <source>
        <dbReference type="EMBL" id="MBC3886928.1"/>
    </source>
</evidence>
<dbReference type="GO" id="GO:0016747">
    <property type="term" value="F:acyltransferase activity, transferring groups other than amino-acyl groups"/>
    <property type="evidence" value="ECO:0007669"/>
    <property type="project" value="InterPro"/>
</dbReference>
<keyword evidence="2" id="KW-0012">Acyltransferase</keyword>
<dbReference type="PROSITE" id="PS51186">
    <property type="entry name" value="GNAT"/>
    <property type="match status" value="1"/>
</dbReference>
<feature type="domain" description="N-acetyltransferase" evidence="3">
    <location>
        <begin position="6"/>
        <end position="167"/>
    </location>
</feature>
<dbReference type="RefSeq" id="WP_148565548.1">
    <property type="nucleotide sequence ID" value="NZ_RXYA01000001.1"/>
</dbReference>
<accession>A0A923HQL9</accession>
<dbReference type="SUPFAM" id="SSF55729">
    <property type="entry name" value="Acyl-CoA N-acyltransferases (Nat)"/>
    <property type="match status" value="1"/>
</dbReference>
<keyword evidence="5" id="KW-1185">Reference proteome</keyword>
<reference evidence="4" key="2">
    <citation type="submission" date="2020-10" db="EMBL/GenBank/DDBJ databases">
        <title>Comparative genomics of the Acetobacterium genus.</title>
        <authorList>
            <person name="Marshall C."/>
            <person name="May H."/>
            <person name="Norman S."/>
        </authorList>
    </citation>
    <scope>NUCLEOTIDE SEQUENCE</scope>
    <source>
        <strain evidence="4">DER-2019</strain>
    </source>
</reference>
<protein>
    <submittedName>
        <fullName evidence="4">GNAT family N-acetyltransferase</fullName>
    </submittedName>
</protein>
<comment type="caution">
    <text evidence="4">The sequence shown here is derived from an EMBL/GenBank/DDBJ whole genome shotgun (WGS) entry which is preliminary data.</text>
</comment>
<dbReference type="OrthoDB" id="9798006at2"/>
<sequence>MNNELITVRMATAADTEEILGIYGPYVTDTAITFEYEVPTVEEFAERIKHILMKYPYLVAILDKKIVGYAYASTFKDRAAYAWAVEMTVYVKEDCKAKGLGKKLYIALEEMLEKQNIINLNACIAYPNPVSIGFHQHMGYKTVGHFTKCGYKFETWYDMVWMEKMIGKHPVPPNEVIPITLLKKQWNKI</sequence>
<dbReference type="Proteomes" id="UP000616595">
    <property type="component" value="Unassembled WGS sequence"/>
</dbReference>
<dbReference type="Pfam" id="PF13420">
    <property type="entry name" value="Acetyltransf_4"/>
    <property type="match status" value="1"/>
</dbReference>
<evidence type="ECO:0000256" key="1">
    <source>
        <dbReference type="ARBA" id="ARBA00022679"/>
    </source>
</evidence>
<dbReference type="EMBL" id="WJBD01000001">
    <property type="protein sequence ID" value="MBC3886928.1"/>
    <property type="molecule type" value="Genomic_DNA"/>
</dbReference>
<dbReference type="Gene3D" id="3.40.630.30">
    <property type="match status" value="1"/>
</dbReference>
<dbReference type="PANTHER" id="PTHR43072:SF23">
    <property type="entry name" value="UPF0039 PROTEIN C11D3.02C"/>
    <property type="match status" value="1"/>
</dbReference>
<dbReference type="PANTHER" id="PTHR43072">
    <property type="entry name" value="N-ACETYLTRANSFERASE"/>
    <property type="match status" value="1"/>
</dbReference>